<reference evidence="2 3" key="1">
    <citation type="submission" date="2023-09" db="EMBL/GenBank/DDBJ databases">
        <title>Multi-omics analysis of a traditional fermented food reveals byproduct-associated fungal strains for waste-to-food upcycling.</title>
        <authorList>
            <consortium name="Lawrence Berkeley National Laboratory"/>
            <person name="Rekdal V.M."/>
            <person name="Villalobos-Escobedo J.M."/>
            <person name="Rodriguez-Valeron N."/>
            <person name="Garcia M.O."/>
            <person name="Vasquez D.P."/>
            <person name="Damayanti I."/>
            <person name="Sorensen P.M."/>
            <person name="Baidoo E.E."/>
            <person name="De Carvalho A.C."/>
            <person name="Riley R."/>
            <person name="Lipzen A."/>
            <person name="He G."/>
            <person name="Yan M."/>
            <person name="Haridas S."/>
            <person name="Daum C."/>
            <person name="Yoshinaga Y."/>
            <person name="Ng V."/>
            <person name="Grigoriev I.V."/>
            <person name="Munk R."/>
            <person name="Nuraida L."/>
            <person name="Wijaya C.H."/>
            <person name="Morales P.-C."/>
            <person name="Keasling J.D."/>
        </authorList>
    </citation>
    <scope>NUCLEOTIDE SEQUENCE [LARGE SCALE GENOMIC DNA]</scope>
    <source>
        <strain evidence="2 3">FGSC 2613</strain>
    </source>
</reference>
<dbReference type="EMBL" id="JAVLET010000001">
    <property type="protein sequence ID" value="KAL0475462.1"/>
    <property type="molecule type" value="Genomic_DNA"/>
</dbReference>
<gene>
    <name evidence="2" type="ORF">QR685DRAFT_550055</name>
</gene>
<evidence type="ECO:0000256" key="1">
    <source>
        <dbReference type="SAM" id="SignalP"/>
    </source>
</evidence>
<organism evidence="2 3">
    <name type="scientific">Neurospora intermedia</name>
    <dbReference type="NCBI Taxonomy" id="5142"/>
    <lineage>
        <taxon>Eukaryota</taxon>
        <taxon>Fungi</taxon>
        <taxon>Dikarya</taxon>
        <taxon>Ascomycota</taxon>
        <taxon>Pezizomycotina</taxon>
        <taxon>Sordariomycetes</taxon>
        <taxon>Sordariomycetidae</taxon>
        <taxon>Sordariales</taxon>
        <taxon>Sordariaceae</taxon>
        <taxon>Neurospora</taxon>
    </lineage>
</organism>
<comment type="caution">
    <text evidence="2">The sequence shown here is derived from an EMBL/GenBank/DDBJ whole genome shotgun (WGS) entry which is preliminary data.</text>
</comment>
<evidence type="ECO:0000313" key="2">
    <source>
        <dbReference type="EMBL" id="KAL0475462.1"/>
    </source>
</evidence>
<feature type="signal peptide" evidence="1">
    <location>
        <begin position="1"/>
        <end position="22"/>
    </location>
</feature>
<evidence type="ECO:0000313" key="3">
    <source>
        <dbReference type="Proteomes" id="UP001451303"/>
    </source>
</evidence>
<protein>
    <submittedName>
        <fullName evidence="2">Uncharacterized protein</fullName>
    </submittedName>
</protein>
<accession>A0ABR3DS24</accession>
<dbReference type="Proteomes" id="UP001451303">
    <property type="component" value="Unassembled WGS sequence"/>
</dbReference>
<name>A0ABR3DS24_NEUIN</name>
<sequence length="249" mass="26387">MTQSLSLAAFAAAAFFATKGLASNFTISNGQIFTPGFVVVDSPQPDTPLGGDNIEIALDVSANGKLPLPPYGDDASSQIYNIDIFLYSYVTGRNFTITNGTASANNATLGDIMLSEPGSTVKHVRWTWPDCMVGDGTNGNDRGSYNISIHQRFRLNGENHYTIFDLPVSVSNNISKSDDRPSCQSLDNPLLAPENIDWTDTNKLGALFAPGDSTVIETSNVGSGAGLASYKHALDLLCVVGISCALLLS</sequence>
<keyword evidence="3" id="KW-1185">Reference proteome</keyword>
<proteinExistence type="predicted"/>
<keyword evidence="1" id="KW-0732">Signal</keyword>
<feature type="chain" id="PRO_5045596901" evidence="1">
    <location>
        <begin position="23"/>
        <end position="249"/>
    </location>
</feature>